<keyword evidence="13" id="KW-1185">Reference proteome</keyword>
<keyword evidence="3 8" id="KW-0812">Transmembrane</keyword>
<evidence type="ECO:0000256" key="5">
    <source>
        <dbReference type="ARBA" id="ARBA00023065"/>
    </source>
</evidence>
<proteinExistence type="inferred from homology"/>
<dbReference type="InterPro" id="IPR013099">
    <property type="entry name" value="K_chnl_dom"/>
</dbReference>
<feature type="transmembrane region" description="Helical" evidence="10">
    <location>
        <begin position="151"/>
        <end position="179"/>
    </location>
</feature>
<evidence type="ECO:0000256" key="6">
    <source>
        <dbReference type="ARBA" id="ARBA00023136"/>
    </source>
</evidence>
<dbReference type="PANTHER" id="PTHR11003">
    <property type="entry name" value="POTASSIUM CHANNEL, SUBFAMILY K"/>
    <property type="match status" value="1"/>
</dbReference>
<accession>A0A6A6X8U7</accession>
<evidence type="ECO:0000256" key="9">
    <source>
        <dbReference type="SAM" id="MobiDB-lite"/>
    </source>
</evidence>
<feature type="transmembrane region" description="Helical" evidence="10">
    <location>
        <begin position="487"/>
        <end position="505"/>
    </location>
</feature>
<evidence type="ECO:0000313" key="12">
    <source>
        <dbReference type="EMBL" id="KAF2792758.1"/>
    </source>
</evidence>
<keyword evidence="7 8" id="KW-0407">Ion channel</keyword>
<protein>
    <submittedName>
        <fullName evidence="12">Voltage-gated potassium channel</fullName>
    </submittedName>
</protein>
<keyword evidence="5 8" id="KW-0406">Ion transport</keyword>
<dbReference type="FunFam" id="1.10.287.70:FF:000182">
    <property type="entry name" value="Outward-rectifier potassium channel TOK1"/>
    <property type="match status" value="1"/>
</dbReference>
<organism evidence="12 13">
    <name type="scientific">Melanomma pulvis-pyrius CBS 109.77</name>
    <dbReference type="NCBI Taxonomy" id="1314802"/>
    <lineage>
        <taxon>Eukaryota</taxon>
        <taxon>Fungi</taxon>
        <taxon>Dikarya</taxon>
        <taxon>Ascomycota</taxon>
        <taxon>Pezizomycotina</taxon>
        <taxon>Dothideomycetes</taxon>
        <taxon>Pleosporomycetidae</taxon>
        <taxon>Pleosporales</taxon>
        <taxon>Melanommataceae</taxon>
        <taxon>Melanomma</taxon>
    </lineage>
</organism>
<feature type="transmembrane region" description="Helical" evidence="10">
    <location>
        <begin position="295"/>
        <end position="315"/>
    </location>
</feature>
<dbReference type="GO" id="GO:0015271">
    <property type="term" value="F:outward rectifier potassium channel activity"/>
    <property type="evidence" value="ECO:0007669"/>
    <property type="project" value="TreeGrafter"/>
</dbReference>
<feature type="region of interest" description="Disordered" evidence="9">
    <location>
        <begin position="1"/>
        <end position="38"/>
    </location>
</feature>
<feature type="transmembrane region" description="Helical" evidence="10">
    <location>
        <begin position="67"/>
        <end position="94"/>
    </location>
</feature>
<feature type="region of interest" description="Disordered" evidence="9">
    <location>
        <begin position="738"/>
        <end position="803"/>
    </location>
</feature>
<evidence type="ECO:0000313" key="13">
    <source>
        <dbReference type="Proteomes" id="UP000799757"/>
    </source>
</evidence>
<keyword evidence="6 10" id="KW-0472">Membrane</keyword>
<dbReference type="EMBL" id="MU001956">
    <property type="protein sequence ID" value="KAF2792758.1"/>
    <property type="molecule type" value="Genomic_DNA"/>
</dbReference>
<feature type="compositionally biased region" description="Basic and acidic residues" evidence="9">
    <location>
        <begin position="787"/>
        <end position="803"/>
    </location>
</feature>
<dbReference type="Pfam" id="PF07885">
    <property type="entry name" value="Ion_trans_2"/>
    <property type="match status" value="2"/>
</dbReference>
<sequence length="803" mass="91037">MASIPSTPSDAPAEGSEKPQTANGSEATQNIQYDKSVDLRREEEAARKEKGGWKIWKKFQEGQKSDWWFASTGIPLLAATLGPLANVSSIAALVTSWRAYVYIDGKSVSDFDGVSFADPTWCYWLNVASLICGFLGNLFLLLNFTQRIRYIIALPVTIILWYLSTGFLIGITACMQIYARPNRPYETYTQGFWYAIAAAAFYLICSMILMVNMLGYFLGHYPDTFALTDAQRTLILQTMLFFIWLAGGAAVFSRIESDEGEPGWEFADALYFCDVTILTVGFGDLYPTTDVGRGIVFPYSVGGIIMLGLVISSIYKFMRQLGEDHIIQGHIARMRERTMERTVTNSFDLRQREHEHHHLIRRHPLSRKPNISGPSDRRAFRTAMGNTVHRVAPIRRAPPLVLLREEKDRFNAMREIQAQTHKFKKWTALIFSVLAFGFLWCLGAIVFWQTEKDAQGMTYFRALYFCYISLLTIGYGDLSPKTNAGRCFFVIWSLIAVPTMTILVSDMGDTVIHKFKIWSSELADFTVLPKEGIWRTFLDKHPWLLNWIQRRMANRAAKKRLKKGFDTIDPNTTTMDVDPDTNDPSPNSEPDASASGDADPESGGALTESPTLTTLTRPVHLTPETLRTHLALSIRLVAGDLRLAEPKKYRYEEWVEFTRLLRYSSNHACSWPGMEAEQEQEPGLVDWDWIGEDSPLISGGGESEWLLMRLTEALVRVERRVERKIGWRVDLEREAEIKREAESERGEEGATGGDRDVDRNTAGTRRDAEIEEETPSSRIQTAGARGEPLRRDEQTIEQTKKPT</sequence>
<evidence type="ECO:0000259" key="11">
    <source>
        <dbReference type="Pfam" id="PF07885"/>
    </source>
</evidence>
<evidence type="ECO:0000256" key="2">
    <source>
        <dbReference type="ARBA" id="ARBA00022448"/>
    </source>
</evidence>
<feature type="transmembrane region" description="Helical" evidence="10">
    <location>
        <begin position="191"/>
        <end position="214"/>
    </location>
</feature>
<dbReference type="Gene3D" id="1.10.287.70">
    <property type="match status" value="2"/>
</dbReference>
<feature type="domain" description="Potassium channel" evidence="11">
    <location>
        <begin position="437"/>
        <end position="511"/>
    </location>
</feature>
<evidence type="ECO:0000256" key="1">
    <source>
        <dbReference type="ARBA" id="ARBA00004141"/>
    </source>
</evidence>
<feature type="transmembrane region" description="Helical" evidence="10">
    <location>
        <begin position="426"/>
        <end position="447"/>
    </location>
</feature>
<gene>
    <name evidence="12" type="ORF">K505DRAFT_375831</name>
</gene>
<dbReference type="OrthoDB" id="297496at2759"/>
<comment type="subcellular location">
    <subcellularLocation>
        <location evidence="1">Membrane</location>
        <topology evidence="1">Multi-pass membrane protein</topology>
    </subcellularLocation>
</comment>
<feature type="compositionally biased region" description="Basic and acidic residues" evidence="9">
    <location>
        <begin position="738"/>
        <end position="768"/>
    </location>
</feature>
<reference evidence="12" key="1">
    <citation type="journal article" date="2020" name="Stud. Mycol.">
        <title>101 Dothideomycetes genomes: a test case for predicting lifestyles and emergence of pathogens.</title>
        <authorList>
            <person name="Haridas S."/>
            <person name="Albert R."/>
            <person name="Binder M."/>
            <person name="Bloem J."/>
            <person name="Labutti K."/>
            <person name="Salamov A."/>
            <person name="Andreopoulos B."/>
            <person name="Baker S."/>
            <person name="Barry K."/>
            <person name="Bills G."/>
            <person name="Bluhm B."/>
            <person name="Cannon C."/>
            <person name="Castanera R."/>
            <person name="Culley D."/>
            <person name="Daum C."/>
            <person name="Ezra D."/>
            <person name="Gonzalez J."/>
            <person name="Henrissat B."/>
            <person name="Kuo A."/>
            <person name="Liang C."/>
            <person name="Lipzen A."/>
            <person name="Lutzoni F."/>
            <person name="Magnuson J."/>
            <person name="Mondo S."/>
            <person name="Nolan M."/>
            <person name="Ohm R."/>
            <person name="Pangilinan J."/>
            <person name="Park H.-J."/>
            <person name="Ramirez L."/>
            <person name="Alfaro M."/>
            <person name="Sun H."/>
            <person name="Tritt A."/>
            <person name="Yoshinaga Y."/>
            <person name="Zwiers L.-H."/>
            <person name="Turgeon B."/>
            <person name="Goodwin S."/>
            <person name="Spatafora J."/>
            <person name="Crous P."/>
            <person name="Grigoriev I."/>
        </authorList>
    </citation>
    <scope>NUCLEOTIDE SEQUENCE</scope>
    <source>
        <strain evidence="12">CBS 109.77</strain>
    </source>
</reference>
<dbReference type="SUPFAM" id="SSF81324">
    <property type="entry name" value="Voltage-gated potassium channels"/>
    <property type="match status" value="2"/>
</dbReference>
<dbReference type="GO" id="GO:0022841">
    <property type="term" value="F:potassium ion leak channel activity"/>
    <property type="evidence" value="ECO:0007669"/>
    <property type="project" value="TreeGrafter"/>
</dbReference>
<name>A0A6A6X8U7_9PLEO</name>
<keyword evidence="2 8" id="KW-0813">Transport</keyword>
<evidence type="ECO:0000256" key="8">
    <source>
        <dbReference type="RuleBase" id="RU003857"/>
    </source>
</evidence>
<feature type="domain" description="Potassium channel" evidence="11">
    <location>
        <begin position="240"/>
        <end position="319"/>
    </location>
</feature>
<comment type="similarity">
    <text evidence="8">Belongs to the two pore domain potassium channel (TC 1.A.1.8) family.</text>
</comment>
<dbReference type="GO" id="GO:0005886">
    <property type="term" value="C:plasma membrane"/>
    <property type="evidence" value="ECO:0007669"/>
    <property type="project" value="TreeGrafter"/>
</dbReference>
<dbReference type="Proteomes" id="UP000799757">
    <property type="component" value="Unassembled WGS sequence"/>
</dbReference>
<evidence type="ECO:0000256" key="3">
    <source>
        <dbReference type="ARBA" id="ARBA00022692"/>
    </source>
</evidence>
<feature type="compositionally biased region" description="Polar residues" evidence="9">
    <location>
        <begin position="18"/>
        <end position="33"/>
    </location>
</feature>
<keyword evidence="4 10" id="KW-1133">Transmembrane helix</keyword>
<evidence type="ECO:0000256" key="7">
    <source>
        <dbReference type="ARBA" id="ARBA00023303"/>
    </source>
</evidence>
<feature type="transmembrane region" description="Helical" evidence="10">
    <location>
        <begin position="234"/>
        <end position="255"/>
    </location>
</feature>
<evidence type="ECO:0000256" key="4">
    <source>
        <dbReference type="ARBA" id="ARBA00022989"/>
    </source>
</evidence>
<feature type="region of interest" description="Disordered" evidence="9">
    <location>
        <begin position="566"/>
        <end position="619"/>
    </location>
</feature>
<dbReference type="InterPro" id="IPR003280">
    <property type="entry name" value="2pore_dom_K_chnl"/>
</dbReference>
<dbReference type="GO" id="GO:0030322">
    <property type="term" value="P:stabilization of membrane potential"/>
    <property type="evidence" value="ECO:0007669"/>
    <property type="project" value="TreeGrafter"/>
</dbReference>
<feature type="transmembrane region" description="Helical" evidence="10">
    <location>
        <begin position="459"/>
        <end position="475"/>
    </location>
</feature>
<dbReference type="AlphaFoldDB" id="A0A6A6X8U7"/>
<evidence type="ECO:0000256" key="10">
    <source>
        <dbReference type="SAM" id="Phobius"/>
    </source>
</evidence>
<dbReference type="PRINTS" id="PR01333">
    <property type="entry name" value="2POREKCHANEL"/>
</dbReference>
<dbReference type="PANTHER" id="PTHR11003:SF342">
    <property type="entry name" value="OUTWARD-RECTIFIER POTASSIUM CHANNEL TOK1"/>
    <property type="match status" value="1"/>
</dbReference>
<feature type="transmembrane region" description="Helical" evidence="10">
    <location>
        <begin position="123"/>
        <end position="144"/>
    </location>
</feature>